<dbReference type="GO" id="GO:0004523">
    <property type="term" value="F:RNA-DNA hybrid ribonuclease activity"/>
    <property type="evidence" value="ECO:0007669"/>
    <property type="project" value="InterPro"/>
</dbReference>
<gene>
    <name evidence="2" type="ORF">Cgig2_009010</name>
</gene>
<dbReference type="EMBL" id="JAKOGI010000154">
    <property type="protein sequence ID" value="KAJ8441764.1"/>
    <property type="molecule type" value="Genomic_DNA"/>
</dbReference>
<feature type="domain" description="RNase H type-1" evidence="1">
    <location>
        <begin position="49"/>
        <end position="169"/>
    </location>
</feature>
<dbReference type="PANTHER" id="PTHR47074">
    <property type="entry name" value="BNAC02G40300D PROTEIN"/>
    <property type="match status" value="1"/>
</dbReference>
<keyword evidence="3" id="KW-1185">Reference proteome</keyword>
<evidence type="ECO:0000313" key="3">
    <source>
        <dbReference type="Proteomes" id="UP001153076"/>
    </source>
</evidence>
<dbReference type="Pfam" id="PF13456">
    <property type="entry name" value="RVT_3"/>
    <property type="match status" value="1"/>
</dbReference>
<dbReference type="InterPro" id="IPR044730">
    <property type="entry name" value="RNase_H-like_dom_plant"/>
</dbReference>
<reference evidence="2" key="1">
    <citation type="submission" date="2022-04" db="EMBL/GenBank/DDBJ databases">
        <title>Carnegiea gigantea Genome sequencing and assembly v2.</title>
        <authorList>
            <person name="Copetti D."/>
            <person name="Sanderson M.J."/>
            <person name="Burquez A."/>
            <person name="Wojciechowski M.F."/>
        </authorList>
    </citation>
    <scope>NUCLEOTIDE SEQUENCE</scope>
    <source>
        <strain evidence="2">SGP5-SGP5p</strain>
        <tissue evidence="2">Aerial part</tissue>
    </source>
</reference>
<dbReference type="AlphaFoldDB" id="A0A9Q1QH96"/>
<evidence type="ECO:0000259" key="1">
    <source>
        <dbReference type="Pfam" id="PF13456"/>
    </source>
</evidence>
<sequence length="280" mass="30908">MPNFNPSVLGVRALKLVQSFAEAQEARVAPEASNQTKWKPPISGVLKLNFDGGKIGESGWGWSFVMRNHGGEVVLAGSHQGLGFAGALVEEVRACLWSLQTARRFGFGSLVIEGDSLSLHQKLSNRIIDDNYVGCLVKDVLDLLDCFQFASFSFIKREGNRLAHDLAHWKLLDHGERVWVEDIPRRISARSSDEMDERKKNIIPQIQLALEQRRTAAGANRNLGDCWPAVGGRIGGGRVSARIGRRLKPPIAWNRGSSGRQVEERLEQGRSRCCDVGDAA</sequence>
<dbReference type="Gene3D" id="3.30.420.10">
    <property type="entry name" value="Ribonuclease H-like superfamily/Ribonuclease H"/>
    <property type="match status" value="1"/>
</dbReference>
<accession>A0A9Q1QH96</accession>
<dbReference type="InterPro" id="IPR052929">
    <property type="entry name" value="RNase_H-like_EbsB-rel"/>
</dbReference>
<dbReference type="PANTHER" id="PTHR47074:SF11">
    <property type="entry name" value="REVERSE TRANSCRIPTASE-LIKE PROTEIN"/>
    <property type="match status" value="1"/>
</dbReference>
<dbReference type="InterPro" id="IPR012337">
    <property type="entry name" value="RNaseH-like_sf"/>
</dbReference>
<protein>
    <recommendedName>
        <fullName evidence="1">RNase H type-1 domain-containing protein</fullName>
    </recommendedName>
</protein>
<name>A0A9Q1QH96_9CARY</name>
<dbReference type="OrthoDB" id="1906820at2759"/>
<comment type="caution">
    <text evidence="2">The sequence shown here is derived from an EMBL/GenBank/DDBJ whole genome shotgun (WGS) entry which is preliminary data.</text>
</comment>
<dbReference type="GO" id="GO:0003676">
    <property type="term" value="F:nucleic acid binding"/>
    <property type="evidence" value="ECO:0007669"/>
    <property type="project" value="InterPro"/>
</dbReference>
<dbReference type="Proteomes" id="UP001153076">
    <property type="component" value="Unassembled WGS sequence"/>
</dbReference>
<dbReference type="InterPro" id="IPR002156">
    <property type="entry name" value="RNaseH_domain"/>
</dbReference>
<organism evidence="2 3">
    <name type="scientific">Carnegiea gigantea</name>
    <dbReference type="NCBI Taxonomy" id="171969"/>
    <lineage>
        <taxon>Eukaryota</taxon>
        <taxon>Viridiplantae</taxon>
        <taxon>Streptophyta</taxon>
        <taxon>Embryophyta</taxon>
        <taxon>Tracheophyta</taxon>
        <taxon>Spermatophyta</taxon>
        <taxon>Magnoliopsida</taxon>
        <taxon>eudicotyledons</taxon>
        <taxon>Gunneridae</taxon>
        <taxon>Pentapetalae</taxon>
        <taxon>Caryophyllales</taxon>
        <taxon>Cactineae</taxon>
        <taxon>Cactaceae</taxon>
        <taxon>Cactoideae</taxon>
        <taxon>Echinocereeae</taxon>
        <taxon>Carnegiea</taxon>
    </lineage>
</organism>
<evidence type="ECO:0000313" key="2">
    <source>
        <dbReference type="EMBL" id="KAJ8441764.1"/>
    </source>
</evidence>
<dbReference type="CDD" id="cd06222">
    <property type="entry name" value="RNase_H_like"/>
    <property type="match status" value="1"/>
</dbReference>
<dbReference type="SUPFAM" id="SSF53098">
    <property type="entry name" value="Ribonuclease H-like"/>
    <property type="match status" value="1"/>
</dbReference>
<proteinExistence type="predicted"/>
<dbReference type="InterPro" id="IPR036397">
    <property type="entry name" value="RNaseH_sf"/>
</dbReference>